<organism evidence="4 5">
    <name type="scientific">Cladophialophora bantiana (strain ATCC 10958 / CBS 173.52 / CDC B-1940 / NIH 8579)</name>
    <name type="common">Xylohypha bantiana</name>
    <dbReference type="NCBI Taxonomy" id="1442370"/>
    <lineage>
        <taxon>Eukaryota</taxon>
        <taxon>Fungi</taxon>
        <taxon>Dikarya</taxon>
        <taxon>Ascomycota</taxon>
        <taxon>Pezizomycotina</taxon>
        <taxon>Eurotiomycetes</taxon>
        <taxon>Chaetothyriomycetidae</taxon>
        <taxon>Chaetothyriales</taxon>
        <taxon>Herpotrichiellaceae</taxon>
        <taxon>Cladophialophora</taxon>
    </lineage>
</organism>
<dbReference type="AlphaFoldDB" id="A0A0D2EHE1"/>
<feature type="chain" id="PRO_5002252253" description="Mid2 domain-containing protein" evidence="3">
    <location>
        <begin position="26"/>
        <end position="355"/>
    </location>
</feature>
<dbReference type="GeneID" id="27702545"/>
<name>A0A0D2EHE1_CLAB1</name>
<feature type="compositionally biased region" description="Low complexity" evidence="1">
    <location>
        <begin position="126"/>
        <end position="178"/>
    </location>
</feature>
<feature type="transmembrane region" description="Helical" evidence="2">
    <location>
        <begin position="212"/>
        <end position="232"/>
    </location>
</feature>
<dbReference type="RefSeq" id="XP_016616130.1">
    <property type="nucleotide sequence ID" value="XM_016767338.1"/>
</dbReference>
<keyword evidence="2" id="KW-1133">Transmembrane helix</keyword>
<feature type="compositionally biased region" description="Polar residues" evidence="1">
    <location>
        <begin position="179"/>
        <end position="191"/>
    </location>
</feature>
<proteinExistence type="predicted"/>
<feature type="region of interest" description="Disordered" evidence="1">
    <location>
        <begin position="266"/>
        <end position="335"/>
    </location>
</feature>
<feature type="signal peptide" evidence="3">
    <location>
        <begin position="1"/>
        <end position="25"/>
    </location>
</feature>
<evidence type="ECO:0000256" key="3">
    <source>
        <dbReference type="SAM" id="SignalP"/>
    </source>
</evidence>
<feature type="compositionally biased region" description="Polar residues" evidence="1">
    <location>
        <begin position="309"/>
        <end position="320"/>
    </location>
</feature>
<evidence type="ECO:0000313" key="5">
    <source>
        <dbReference type="Proteomes" id="UP000053789"/>
    </source>
</evidence>
<accession>A0A0D2EHE1</accession>
<evidence type="ECO:0000256" key="1">
    <source>
        <dbReference type="SAM" id="MobiDB-lite"/>
    </source>
</evidence>
<dbReference type="HOGENOM" id="CLU_767334_0_0_1"/>
<keyword evidence="3" id="KW-0732">Signal</keyword>
<evidence type="ECO:0000313" key="4">
    <source>
        <dbReference type="EMBL" id="KIW89461.1"/>
    </source>
</evidence>
<keyword evidence="5" id="KW-1185">Reference proteome</keyword>
<feature type="compositionally biased region" description="Low complexity" evidence="1">
    <location>
        <begin position="192"/>
        <end position="205"/>
    </location>
</feature>
<keyword evidence="2" id="KW-0472">Membrane</keyword>
<protein>
    <recommendedName>
        <fullName evidence="6">Mid2 domain-containing protein</fullName>
    </recommendedName>
</protein>
<evidence type="ECO:0008006" key="6">
    <source>
        <dbReference type="Google" id="ProtNLM"/>
    </source>
</evidence>
<dbReference type="OrthoDB" id="4160919at2759"/>
<evidence type="ECO:0000256" key="2">
    <source>
        <dbReference type="SAM" id="Phobius"/>
    </source>
</evidence>
<feature type="region of interest" description="Disordered" evidence="1">
    <location>
        <begin position="126"/>
        <end position="205"/>
    </location>
</feature>
<reference evidence="4" key="1">
    <citation type="submission" date="2015-01" db="EMBL/GenBank/DDBJ databases">
        <title>The Genome Sequence of Cladophialophora bantiana CBS 173.52.</title>
        <authorList>
            <consortium name="The Broad Institute Genomics Platform"/>
            <person name="Cuomo C."/>
            <person name="de Hoog S."/>
            <person name="Gorbushina A."/>
            <person name="Stielow B."/>
            <person name="Teixiera M."/>
            <person name="Abouelleil A."/>
            <person name="Chapman S.B."/>
            <person name="Priest M."/>
            <person name="Young S.K."/>
            <person name="Wortman J."/>
            <person name="Nusbaum C."/>
            <person name="Birren B."/>
        </authorList>
    </citation>
    <scope>NUCLEOTIDE SEQUENCE [LARGE SCALE GENOMIC DNA]</scope>
    <source>
        <strain evidence="4">CBS 173.52</strain>
    </source>
</reference>
<sequence>MSTIMGQQELLYVLALSIFLCFCNALPSVPVATDPILSTLTVSTVVQSLVTVYSVVPATDAAPNALATITTTIDGSPTTITSTGVVAGSITSTIISTVSLTTNQVVISTIGYSTIFGPDPIATTTASSVSPATAASTSDTPSLTTTSASETLRTTASAQATSASTTSSDTSTALASTTNQPNSSLAATGTNPPSQASHSSSPSKGLTAGAKAGIGIGVAIGVILLVILSFLLGQRYSRRLNGLAKANTDLTGAEEKDIFQAGRPYESTGSKHHSLGLSATKGPASSMNTTAMGSGSESMSGRSYEMPLSDSSNNRVNSPELSALPPIENEDQPMYVGVPAHMSGSKRWSMKEYMK</sequence>
<gene>
    <name evidence="4" type="ORF">Z519_09617</name>
</gene>
<keyword evidence="2" id="KW-0812">Transmembrane</keyword>
<feature type="compositionally biased region" description="Low complexity" evidence="1">
    <location>
        <begin position="292"/>
        <end position="306"/>
    </location>
</feature>
<dbReference type="Proteomes" id="UP000053789">
    <property type="component" value="Unassembled WGS sequence"/>
</dbReference>
<dbReference type="EMBL" id="KN846995">
    <property type="protein sequence ID" value="KIW89461.1"/>
    <property type="molecule type" value="Genomic_DNA"/>
</dbReference>